<dbReference type="GO" id="GO:0004672">
    <property type="term" value="F:protein kinase activity"/>
    <property type="evidence" value="ECO:0007669"/>
    <property type="project" value="InterPro"/>
</dbReference>
<dbReference type="Pfam" id="PF23472">
    <property type="entry name" value="LysM2_CERK1_LYK3_4_5"/>
    <property type="match status" value="1"/>
</dbReference>
<dbReference type="InterPro" id="IPR056562">
    <property type="entry name" value="LysM2_CERK1_LYK3_4_5"/>
</dbReference>
<feature type="region of interest" description="Disordered" evidence="12">
    <location>
        <begin position="399"/>
        <end position="421"/>
    </location>
</feature>
<dbReference type="PANTHER" id="PTHR45927">
    <property type="entry name" value="LYSM-DOMAIN RECEPTOR-LIKE KINASE-RELATED"/>
    <property type="match status" value="1"/>
</dbReference>
<keyword evidence="16" id="KW-0675">Receptor</keyword>
<keyword evidence="16" id="KW-0808">Transferase</keyword>
<dbReference type="GO" id="GO:0051707">
    <property type="term" value="P:response to other organism"/>
    <property type="evidence" value="ECO:0007669"/>
    <property type="project" value="UniProtKB-ARBA"/>
</dbReference>
<keyword evidence="10 13" id="KW-0472">Membrane</keyword>
<reference evidence="16" key="1">
    <citation type="submission" date="2020-09" db="EMBL/GenBank/DDBJ databases">
        <title>Genome-Enabled Discovery of Anthraquinone Biosynthesis in Senna tora.</title>
        <authorList>
            <person name="Kang S.-H."/>
            <person name="Pandey R.P."/>
            <person name="Lee C.-M."/>
            <person name="Sim J.-S."/>
            <person name="Jeong J.-T."/>
            <person name="Choi B.-S."/>
            <person name="Jung M."/>
            <person name="Ginzburg D."/>
            <person name="Zhao K."/>
            <person name="Won S.Y."/>
            <person name="Oh T.-J."/>
            <person name="Yu Y."/>
            <person name="Kim N.-H."/>
            <person name="Lee O.R."/>
            <person name="Lee T.-H."/>
            <person name="Bashyal P."/>
            <person name="Kim T.-S."/>
            <person name="Lee W.-H."/>
            <person name="Kawkins C."/>
            <person name="Kim C.-K."/>
            <person name="Kim J.S."/>
            <person name="Ahn B.O."/>
            <person name="Rhee S.Y."/>
            <person name="Sohng J.K."/>
        </authorList>
    </citation>
    <scope>NUCLEOTIDE SEQUENCE</scope>
    <source>
        <tissue evidence="16">Leaf</tissue>
    </source>
</reference>
<evidence type="ECO:0000313" key="17">
    <source>
        <dbReference type="Proteomes" id="UP000634136"/>
    </source>
</evidence>
<comment type="subcellular location">
    <subcellularLocation>
        <location evidence="2">Cell membrane</location>
        <topology evidence="2">Single-pass membrane protein</topology>
    </subcellularLocation>
    <subcellularLocation>
        <location evidence="1">Membrane</location>
        <topology evidence="1">Multi-pass membrane protein</topology>
    </subcellularLocation>
</comment>
<evidence type="ECO:0000256" key="11">
    <source>
        <dbReference type="ARBA" id="ARBA00023157"/>
    </source>
</evidence>
<dbReference type="Gene3D" id="3.30.200.20">
    <property type="entry name" value="Phosphorylase Kinase, domain 1"/>
    <property type="match status" value="1"/>
</dbReference>
<dbReference type="Pfam" id="PF05562">
    <property type="entry name" value="WCOR413"/>
    <property type="match status" value="1"/>
</dbReference>
<dbReference type="AlphaFoldDB" id="A0A834TX17"/>
<keyword evidence="7" id="KW-0547">Nucleotide-binding</keyword>
<dbReference type="Pfam" id="PF00069">
    <property type="entry name" value="Pkinase"/>
    <property type="match status" value="1"/>
</dbReference>
<evidence type="ECO:0000256" key="9">
    <source>
        <dbReference type="ARBA" id="ARBA00022989"/>
    </source>
</evidence>
<evidence type="ECO:0000256" key="8">
    <source>
        <dbReference type="ARBA" id="ARBA00022840"/>
    </source>
</evidence>
<dbReference type="Pfam" id="PF23473">
    <property type="entry name" value="LysM3_LYK4_5"/>
    <property type="match status" value="1"/>
</dbReference>
<evidence type="ECO:0000256" key="7">
    <source>
        <dbReference type="ARBA" id="ARBA00022741"/>
    </source>
</evidence>
<dbReference type="GO" id="GO:0005524">
    <property type="term" value="F:ATP binding"/>
    <property type="evidence" value="ECO:0007669"/>
    <property type="project" value="UniProtKB-KW"/>
</dbReference>
<feature type="domain" description="LysM" evidence="15">
    <location>
        <begin position="341"/>
        <end position="386"/>
    </location>
</feature>
<evidence type="ECO:0000256" key="5">
    <source>
        <dbReference type="ARBA" id="ARBA00022692"/>
    </source>
</evidence>
<proteinExistence type="inferred from homology"/>
<feature type="transmembrane region" description="Helical" evidence="13">
    <location>
        <begin position="425"/>
        <end position="447"/>
    </location>
</feature>
<dbReference type="EMBL" id="JAAIUW010000006">
    <property type="protein sequence ID" value="KAF7828807.1"/>
    <property type="molecule type" value="Genomic_DNA"/>
</dbReference>
<comment type="caution">
    <text evidence="16">The sequence shown here is derived from an EMBL/GenBank/DDBJ whole genome shotgun (WGS) entry which is preliminary data.</text>
</comment>
<keyword evidence="16" id="KW-0418">Kinase</keyword>
<evidence type="ECO:0000256" key="10">
    <source>
        <dbReference type="ARBA" id="ARBA00023136"/>
    </source>
</evidence>
<dbReference type="FunFam" id="1.10.510.10:FF:000468">
    <property type="entry name" value="PTI1-like tyrosine-protein kinase 3"/>
    <property type="match status" value="1"/>
</dbReference>
<evidence type="ECO:0000256" key="1">
    <source>
        <dbReference type="ARBA" id="ARBA00004141"/>
    </source>
</evidence>
<dbReference type="PROSITE" id="PS51782">
    <property type="entry name" value="LYSM"/>
    <property type="match status" value="1"/>
</dbReference>
<evidence type="ECO:0000259" key="14">
    <source>
        <dbReference type="PROSITE" id="PS50011"/>
    </source>
</evidence>
<dbReference type="InterPro" id="IPR056563">
    <property type="entry name" value="LysM3_LYK4_5"/>
</dbReference>
<dbReference type="SMART" id="SM00220">
    <property type="entry name" value="S_TKc"/>
    <property type="match status" value="1"/>
</dbReference>
<dbReference type="Gene3D" id="1.10.510.10">
    <property type="entry name" value="Transferase(Phosphotransferase) domain 1"/>
    <property type="match status" value="1"/>
</dbReference>
<evidence type="ECO:0000259" key="15">
    <source>
        <dbReference type="PROSITE" id="PS51782"/>
    </source>
</evidence>
<evidence type="ECO:0000256" key="3">
    <source>
        <dbReference type="ARBA" id="ARBA00005852"/>
    </source>
</evidence>
<dbReference type="PROSITE" id="PS50011">
    <property type="entry name" value="PROTEIN_KINASE_DOM"/>
    <property type="match status" value="1"/>
</dbReference>
<dbReference type="InterPro" id="IPR018392">
    <property type="entry name" value="LysM"/>
</dbReference>
<evidence type="ECO:0000313" key="16">
    <source>
        <dbReference type="EMBL" id="KAF7828807.1"/>
    </source>
</evidence>
<evidence type="ECO:0000256" key="6">
    <source>
        <dbReference type="ARBA" id="ARBA00022729"/>
    </source>
</evidence>
<keyword evidence="9 13" id="KW-1133">Transmembrane helix</keyword>
<keyword evidence="6" id="KW-0732">Signal</keyword>
<feature type="transmembrane region" description="Helical" evidence="13">
    <location>
        <begin position="86"/>
        <end position="110"/>
    </location>
</feature>
<dbReference type="InterPro" id="IPR000719">
    <property type="entry name" value="Prot_kinase_dom"/>
</dbReference>
<dbReference type="PANTHER" id="PTHR45927:SF11">
    <property type="entry name" value="LYSM DOMAIN RECEPTOR-LIKE KINASE 4"/>
    <property type="match status" value="1"/>
</dbReference>
<evidence type="ECO:0000256" key="2">
    <source>
        <dbReference type="ARBA" id="ARBA00004162"/>
    </source>
</evidence>
<organism evidence="16 17">
    <name type="scientific">Senna tora</name>
    <dbReference type="NCBI Taxonomy" id="362788"/>
    <lineage>
        <taxon>Eukaryota</taxon>
        <taxon>Viridiplantae</taxon>
        <taxon>Streptophyta</taxon>
        <taxon>Embryophyta</taxon>
        <taxon>Tracheophyta</taxon>
        <taxon>Spermatophyta</taxon>
        <taxon>Magnoliopsida</taxon>
        <taxon>eudicotyledons</taxon>
        <taxon>Gunneridae</taxon>
        <taxon>Pentapetalae</taxon>
        <taxon>rosids</taxon>
        <taxon>fabids</taxon>
        <taxon>Fabales</taxon>
        <taxon>Fabaceae</taxon>
        <taxon>Caesalpinioideae</taxon>
        <taxon>Cassia clade</taxon>
        <taxon>Senna</taxon>
    </lineage>
</organism>
<dbReference type="InterPro" id="IPR008892">
    <property type="entry name" value="COR413"/>
</dbReference>
<keyword evidence="4" id="KW-1003">Cell membrane</keyword>
<name>A0A834TX17_9FABA</name>
<feature type="transmembrane region" description="Helical" evidence="13">
    <location>
        <begin position="47"/>
        <end position="65"/>
    </location>
</feature>
<keyword evidence="5 13" id="KW-0812">Transmembrane</keyword>
<feature type="transmembrane region" description="Helical" evidence="13">
    <location>
        <begin position="139"/>
        <end position="157"/>
    </location>
</feature>
<dbReference type="InterPro" id="IPR011009">
    <property type="entry name" value="Kinase-like_dom_sf"/>
</dbReference>
<protein>
    <submittedName>
        <fullName evidence="16">LysM domain receptor-like kinase 4</fullName>
    </submittedName>
</protein>
<dbReference type="InterPro" id="IPR052611">
    <property type="entry name" value="Plant_RLK_LysM"/>
</dbReference>
<feature type="domain" description="Protein kinase" evidence="14">
    <location>
        <begin position="456"/>
        <end position="774"/>
    </location>
</feature>
<dbReference type="SUPFAM" id="SSF56112">
    <property type="entry name" value="Protein kinase-like (PK-like)"/>
    <property type="match status" value="1"/>
</dbReference>
<comment type="similarity">
    <text evidence="3">Belongs to the Cold-regulated 413 protein family.</text>
</comment>
<dbReference type="GO" id="GO:0005886">
    <property type="term" value="C:plasma membrane"/>
    <property type="evidence" value="ECO:0007669"/>
    <property type="project" value="UniProtKB-SubCell"/>
</dbReference>
<accession>A0A834TX17</accession>
<evidence type="ECO:0000256" key="13">
    <source>
        <dbReference type="SAM" id="Phobius"/>
    </source>
</evidence>
<dbReference type="OrthoDB" id="4062651at2759"/>
<dbReference type="Pfam" id="PF23446">
    <property type="entry name" value="LysM1_NFP_LYK"/>
    <property type="match status" value="1"/>
</dbReference>
<dbReference type="Proteomes" id="UP000634136">
    <property type="component" value="Unassembled WGS sequence"/>
</dbReference>
<sequence length="796" mass="87172">MSEMNRMVGEGNAEMDYQVTGFREAVASFAYAFEAATSTSSAARASFQWGGTIFVLILLILNRFGRDSRSESTLLVLYLFTSFPEVLFKILRGQFGCWVAFLAVVANLFFPETFPVPVSRFLLFVIAPNWIAHGLRDSLVGGVFCLVIGILLVITEIRGNGGFGNCRPVEKGLGNNVKGQQPYIGRGTTACPRKGNSKSIRGYTCNGVSHSCQTYLTFRSQPLYNSVSTISALLSSDPSLLSQINSVSLNATFQTNQMVIVPVNCSCAGDYYQSNTSYTTHNTDTYFLVANNTFQGLSTCQALMDQNHISGDILSGTQFTVPLRCACPTKNQTQKGVKYLLSYLIDWGDSVSLISKKFGVLTNSTLEANSLSYEESTIFPFTTLLVPLLHKPNVSQVSVPPSSSSSLPPSSPPSSSSGGSSKKTWVYAVVGAVGGVVLILVLVVFFFRTRYPKSKKKDDSVISSKSFEAIEKPEGNKMEQGCETLSEIISGIAQSFKVYGFKELQSATDNFSSRCWIKGSVYRGVINGDLAAIKRKDGDVSKEIEILNKVNHSNVIRLSGVSFNEGHWYLVYEYAANGPLSDWIFFNNNVDGKFLTWAQRIQIALDVATGLDYLHSFTSPPHIHKDLKSENILLDNDFRAKITNLGLARSVKTEDDQFPMTRHIVGIRGYMAPEYLENGIISTKLDVYAFGVLMLEILSGKEVAAIVEGDKTNLSDVLSSGEEKVGDFMDPSLKGNYPLQLAVFVVRMIDNCIKTDPASRPAMHEIVQSLSVTLNSSLTSEMSVNVSGYQSLSRSS</sequence>
<gene>
    <name evidence="16" type="ORF">G2W53_019971</name>
</gene>
<keyword evidence="11" id="KW-1015">Disulfide bond</keyword>
<keyword evidence="17" id="KW-1185">Reference proteome</keyword>
<evidence type="ECO:0000256" key="4">
    <source>
        <dbReference type="ARBA" id="ARBA00022475"/>
    </source>
</evidence>
<keyword evidence="8" id="KW-0067">ATP-binding</keyword>
<dbReference type="InterPro" id="IPR056561">
    <property type="entry name" value="NFP_LYK_LysM1"/>
</dbReference>
<evidence type="ECO:0000256" key="12">
    <source>
        <dbReference type="SAM" id="MobiDB-lite"/>
    </source>
</evidence>